<accession>A0AAU3GTI1</accession>
<proteinExistence type="predicted"/>
<feature type="region of interest" description="Disordered" evidence="1">
    <location>
        <begin position="322"/>
        <end position="352"/>
    </location>
</feature>
<evidence type="ECO:0000256" key="1">
    <source>
        <dbReference type="SAM" id="MobiDB-lite"/>
    </source>
</evidence>
<reference evidence="3" key="1">
    <citation type="submission" date="2022-10" db="EMBL/GenBank/DDBJ databases">
        <title>The complete genomes of actinobacterial strains from the NBC collection.</title>
        <authorList>
            <person name="Joergensen T.S."/>
            <person name="Alvarez Arevalo M."/>
            <person name="Sterndorff E.B."/>
            <person name="Faurdal D."/>
            <person name="Vuksanovic O."/>
            <person name="Mourched A.-S."/>
            <person name="Charusanti P."/>
            <person name="Shaw S."/>
            <person name="Blin K."/>
            <person name="Weber T."/>
        </authorList>
    </citation>
    <scope>NUCLEOTIDE SEQUENCE</scope>
    <source>
        <strain evidence="3">NBC_01401</strain>
    </source>
</reference>
<evidence type="ECO:0000313" key="3">
    <source>
        <dbReference type="EMBL" id="WTY96340.1"/>
    </source>
</evidence>
<organism evidence="3">
    <name type="scientific">Streptomyces sp. NBC_01401</name>
    <dbReference type="NCBI Taxonomy" id="2903854"/>
    <lineage>
        <taxon>Bacteria</taxon>
        <taxon>Bacillati</taxon>
        <taxon>Actinomycetota</taxon>
        <taxon>Actinomycetes</taxon>
        <taxon>Kitasatosporales</taxon>
        <taxon>Streptomycetaceae</taxon>
        <taxon>Streptomyces</taxon>
    </lineage>
</organism>
<dbReference type="PANTHER" id="PTHR21310">
    <property type="entry name" value="AMINOGLYCOSIDE PHOSPHOTRANSFERASE-RELATED-RELATED"/>
    <property type="match status" value="1"/>
</dbReference>
<feature type="domain" description="Aminoglycoside phosphotransferase" evidence="2">
    <location>
        <begin position="22"/>
        <end position="270"/>
    </location>
</feature>
<dbReference type="AlphaFoldDB" id="A0AAU3GTI1"/>
<dbReference type="InterPro" id="IPR002575">
    <property type="entry name" value="Aminoglycoside_PTrfase"/>
</dbReference>
<feature type="compositionally biased region" description="Low complexity" evidence="1">
    <location>
        <begin position="326"/>
        <end position="339"/>
    </location>
</feature>
<dbReference type="Pfam" id="PF01636">
    <property type="entry name" value="APH"/>
    <property type="match status" value="1"/>
</dbReference>
<dbReference type="EMBL" id="CP109535">
    <property type="protein sequence ID" value="WTY96340.1"/>
    <property type="molecule type" value="Genomic_DNA"/>
</dbReference>
<evidence type="ECO:0000259" key="2">
    <source>
        <dbReference type="Pfam" id="PF01636"/>
    </source>
</evidence>
<sequence length="352" mass="37313">MTVDVTTAVLEAVGAHGPASRRPLAGGTYNTVTRVTFDDGRDWVVKIPPAHATGLSYEQRLLVNEVTFYEAAAGGPIPQVVHSELDPRAPAGAYLVMTARPGLPWSAVADGLTDDENRALRAEFGAAVGRLHGVVGPGGYGYPAEPLGPLAPTWREAFTAMTDAVLEDAERFAARLPRPVGRIHEVLAGASDVLDEVTRPVLVHFDLWQGNLLVTGEAGARRIGGIVDGERMFWGDPVADLVSTSLFGDPETDVDFLAGYAAATGSPLVFTPSVRRRLALSRSYLYLIMLTETVPRGAEPDAVEATWNAVAPRLVEALDELGQPFGRGPSSRGLSGRGLSARELRRGAASDG</sequence>
<dbReference type="InterPro" id="IPR051678">
    <property type="entry name" value="AGP_Transferase"/>
</dbReference>
<dbReference type="PANTHER" id="PTHR21310:SF15">
    <property type="entry name" value="AMINOGLYCOSIDE PHOSPHOTRANSFERASE DOMAIN-CONTAINING PROTEIN"/>
    <property type="match status" value="1"/>
</dbReference>
<name>A0AAU3GTI1_9ACTN</name>
<protein>
    <submittedName>
        <fullName evidence="3">Aminoglycoside phosphotransferase family protein</fullName>
    </submittedName>
</protein>
<dbReference type="Gene3D" id="3.90.1200.10">
    <property type="match status" value="1"/>
</dbReference>
<feature type="compositionally biased region" description="Basic and acidic residues" evidence="1">
    <location>
        <begin position="340"/>
        <end position="352"/>
    </location>
</feature>
<dbReference type="InterPro" id="IPR011009">
    <property type="entry name" value="Kinase-like_dom_sf"/>
</dbReference>
<gene>
    <name evidence="3" type="ORF">OG626_16150</name>
</gene>
<dbReference type="SUPFAM" id="SSF56112">
    <property type="entry name" value="Protein kinase-like (PK-like)"/>
    <property type="match status" value="1"/>
</dbReference>